<dbReference type="CDD" id="cd00130">
    <property type="entry name" value="PAS"/>
    <property type="match status" value="1"/>
</dbReference>
<keyword evidence="3" id="KW-1185">Reference proteome</keyword>
<dbReference type="AlphaFoldDB" id="A0A841D6W3"/>
<dbReference type="NCBIfam" id="TIGR00229">
    <property type="entry name" value="sensory_box"/>
    <property type="match status" value="1"/>
</dbReference>
<dbReference type="SMART" id="SM00091">
    <property type="entry name" value="PAS"/>
    <property type="match status" value="1"/>
</dbReference>
<dbReference type="InterPro" id="IPR035965">
    <property type="entry name" value="PAS-like_dom_sf"/>
</dbReference>
<gene>
    <name evidence="2" type="ORF">FHS22_003177</name>
</gene>
<reference evidence="2 3" key="1">
    <citation type="submission" date="2020-08" db="EMBL/GenBank/DDBJ databases">
        <title>Genomic Encyclopedia of Type Strains, Phase III (KMG-III): the genomes of soil and plant-associated and newly described type strains.</title>
        <authorList>
            <person name="Whitman W."/>
        </authorList>
    </citation>
    <scope>NUCLEOTIDE SEQUENCE [LARGE SCALE GENOMIC DNA]</scope>
    <source>
        <strain evidence="2 3">CECT 3303</strain>
    </source>
</reference>
<accession>A0A841D6W3</accession>
<protein>
    <submittedName>
        <fullName evidence="2">PAS domain S-box-containing protein</fullName>
    </submittedName>
</protein>
<dbReference type="Proteomes" id="UP000562352">
    <property type="component" value="Unassembled WGS sequence"/>
</dbReference>
<dbReference type="Pfam" id="PF08448">
    <property type="entry name" value="PAS_4"/>
    <property type="match status" value="1"/>
</dbReference>
<comment type="caution">
    <text evidence="2">The sequence shown here is derived from an EMBL/GenBank/DDBJ whole genome shotgun (WGS) entry which is preliminary data.</text>
</comment>
<evidence type="ECO:0000313" key="3">
    <source>
        <dbReference type="Proteomes" id="UP000562352"/>
    </source>
</evidence>
<sequence length="142" mass="15838">MKGPYQVYFERARVPIVSVDGLGRIRESNPAFHAALGRSAAELRGHPAEELLAPGEREAQWPHWRLLATGRLDAYRAWTRLVSGDGTVIVARVSASVEPRRNGLPWRAVAVLDEVAPRPRRWAGCRARCCAWWRPGRPPGSP</sequence>
<name>A0A841D6W3_PLAVE</name>
<dbReference type="InterPro" id="IPR000014">
    <property type="entry name" value="PAS"/>
</dbReference>
<dbReference type="InterPro" id="IPR013656">
    <property type="entry name" value="PAS_4"/>
</dbReference>
<organism evidence="2 3">
    <name type="scientific">Planomonospora venezuelensis</name>
    <dbReference type="NCBI Taxonomy" id="1999"/>
    <lineage>
        <taxon>Bacteria</taxon>
        <taxon>Bacillati</taxon>
        <taxon>Actinomycetota</taxon>
        <taxon>Actinomycetes</taxon>
        <taxon>Streptosporangiales</taxon>
        <taxon>Streptosporangiaceae</taxon>
        <taxon>Planomonospora</taxon>
    </lineage>
</organism>
<evidence type="ECO:0000259" key="1">
    <source>
        <dbReference type="SMART" id="SM00091"/>
    </source>
</evidence>
<dbReference type="SUPFAM" id="SSF55785">
    <property type="entry name" value="PYP-like sensor domain (PAS domain)"/>
    <property type="match status" value="1"/>
</dbReference>
<dbReference type="Gene3D" id="3.30.450.20">
    <property type="entry name" value="PAS domain"/>
    <property type="match status" value="1"/>
</dbReference>
<feature type="domain" description="PAS" evidence="1">
    <location>
        <begin position="3"/>
        <end position="68"/>
    </location>
</feature>
<proteinExistence type="predicted"/>
<dbReference type="RefSeq" id="WP_184942330.1">
    <property type="nucleotide sequence ID" value="NZ_BAAAWZ010000001.1"/>
</dbReference>
<evidence type="ECO:0000313" key="2">
    <source>
        <dbReference type="EMBL" id="MBB5963895.1"/>
    </source>
</evidence>
<dbReference type="EMBL" id="JACHJJ010000009">
    <property type="protein sequence ID" value="MBB5963895.1"/>
    <property type="molecule type" value="Genomic_DNA"/>
</dbReference>